<dbReference type="EMBL" id="CAXIEN010000117">
    <property type="protein sequence ID" value="CAL1278825.1"/>
    <property type="molecule type" value="Genomic_DNA"/>
</dbReference>
<reference evidence="1 2" key="1">
    <citation type="submission" date="2024-04" db="EMBL/GenBank/DDBJ databases">
        <authorList>
            <person name="Rising A."/>
            <person name="Reimegard J."/>
            <person name="Sonavane S."/>
            <person name="Akerstrom W."/>
            <person name="Nylinder S."/>
            <person name="Hedman E."/>
            <person name="Kallberg Y."/>
        </authorList>
    </citation>
    <scope>NUCLEOTIDE SEQUENCE [LARGE SCALE GENOMIC DNA]</scope>
</reference>
<protein>
    <submittedName>
        <fullName evidence="1">Uncharacterized protein</fullName>
    </submittedName>
</protein>
<dbReference type="AlphaFoldDB" id="A0AAV2A457"/>
<evidence type="ECO:0000313" key="1">
    <source>
        <dbReference type="EMBL" id="CAL1278825.1"/>
    </source>
</evidence>
<sequence>MKITPVIVFTRLTWKTALYIYKPIYIYIYFLTEGGLGFWGS</sequence>
<gene>
    <name evidence="1" type="ORF">LARSCL_LOCUS10019</name>
</gene>
<evidence type="ECO:0000313" key="2">
    <source>
        <dbReference type="Proteomes" id="UP001497382"/>
    </source>
</evidence>
<accession>A0AAV2A457</accession>
<organism evidence="1 2">
    <name type="scientific">Larinioides sclopetarius</name>
    <dbReference type="NCBI Taxonomy" id="280406"/>
    <lineage>
        <taxon>Eukaryota</taxon>
        <taxon>Metazoa</taxon>
        <taxon>Ecdysozoa</taxon>
        <taxon>Arthropoda</taxon>
        <taxon>Chelicerata</taxon>
        <taxon>Arachnida</taxon>
        <taxon>Araneae</taxon>
        <taxon>Araneomorphae</taxon>
        <taxon>Entelegynae</taxon>
        <taxon>Araneoidea</taxon>
        <taxon>Araneidae</taxon>
        <taxon>Larinioides</taxon>
    </lineage>
</organism>
<keyword evidence="2" id="KW-1185">Reference proteome</keyword>
<dbReference type="Proteomes" id="UP001497382">
    <property type="component" value="Unassembled WGS sequence"/>
</dbReference>
<comment type="caution">
    <text evidence="1">The sequence shown here is derived from an EMBL/GenBank/DDBJ whole genome shotgun (WGS) entry which is preliminary data.</text>
</comment>
<proteinExistence type="predicted"/>
<name>A0AAV2A457_9ARAC</name>